<dbReference type="RefSeq" id="WP_208727099.1">
    <property type="nucleotide sequence ID" value="NZ_CP024639.1"/>
</dbReference>
<dbReference type="Pfam" id="PF00107">
    <property type="entry name" value="ADH_zinc_N"/>
    <property type="match status" value="1"/>
</dbReference>
<keyword evidence="1" id="KW-0521">NADP</keyword>
<evidence type="ECO:0000313" key="7">
    <source>
        <dbReference type="Proteomes" id="UP001171299"/>
    </source>
</evidence>
<dbReference type="AlphaFoldDB" id="A0AAP9KS55"/>
<dbReference type="Gene3D" id="3.40.50.720">
    <property type="entry name" value="NAD(P)-binding Rossmann-like Domain"/>
    <property type="match status" value="1"/>
</dbReference>
<dbReference type="PANTHER" id="PTHR48106">
    <property type="entry name" value="QUINONE OXIDOREDUCTASE PIG3-RELATED"/>
    <property type="match status" value="1"/>
</dbReference>
<dbReference type="PANTHER" id="PTHR48106:SF18">
    <property type="entry name" value="QUINONE OXIDOREDUCTASE PIG3"/>
    <property type="match status" value="1"/>
</dbReference>
<evidence type="ECO:0000259" key="3">
    <source>
        <dbReference type="SMART" id="SM00829"/>
    </source>
</evidence>
<dbReference type="InterPro" id="IPR013149">
    <property type="entry name" value="ADH-like_C"/>
</dbReference>
<geneLocation type="plasmid" evidence="6">
    <name>pmsr2c</name>
</geneLocation>
<dbReference type="Proteomes" id="UP000424872">
    <property type="component" value="Plasmid pMSR2C"/>
</dbReference>
<dbReference type="KEGG" id="ppho:CTZ24_25295"/>
<name>A0AAP9KS55_9GAMM</name>
<dbReference type="InterPro" id="IPR013154">
    <property type="entry name" value="ADH-like_N"/>
</dbReference>
<feature type="domain" description="Enoyl reductase (ER)" evidence="3">
    <location>
        <begin position="7"/>
        <end position="321"/>
    </location>
</feature>
<dbReference type="SUPFAM" id="SSF51735">
    <property type="entry name" value="NAD(P)-binding Rossmann-fold domains"/>
    <property type="match status" value="1"/>
</dbReference>
<organism evidence="5 6">
    <name type="scientific">Pantoea phytobeneficialis</name>
    <dbReference type="NCBI Taxonomy" id="2052056"/>
    <lineage>
        <taxon>Bacteria</taxon>
        <taxon>Pseudomonadati</taxon>
        <taxon>Pseudomonadota</taxon>
        <taxon>Gammaproteobacteria</taxon>
        <taxon>Enterobacterales</taxon>
        <taxon>Erwiniaceae</taxon>
        <taxon>Pantoea</taxon>
    </lineage>
</organism>
<geneLocation type="plasmid" evidence="5">
    <name>pMSR2C</name>
</geneLocation>
<dbReference type="SUPFAM" id="SSF50129">
    <property type="entry name" value="GroES-like"/>
    <property type="match status" value="1"/>
</dbReference>
<evidence type="ECO:0000313" key="4">
    <source>
        <dbReference type="EMBL" id="MDO6409903.1"/>
    </source>
</evidence>
<reference evidence="6" key="1">
    <citation type="submission" date="2017-11" db="EMBL/GenBank/DDBJ databases">
        <title>Genome sequence of Pantoea sp. MSR2.</title>
        <authorList>
            <person name="Nascimento F.X."/>
        </authorList>
    </citation>
    <scope>NUCLEOTIDE SEQUENCE [LARGE SCALE GENOMIC DNA]</scope>
    <source>
        <strain evidence="6">MSR2</strain>
        <plasmid evidence="6">pmsr2c</plasmid>
    </source>
</reference>
<dbReference type="EMBL" id="CP024639">
    <property type="protein sequence ID" value="QGR09821.1"/>
    <property type="molecule type" value="Genomic_DNA"/>
</dbReference>
<dbReference type="InterPro" id="IPR036291">
    <property type="entry name" value="NAD(P)-bd_dom_sf"/>
</dbReference>
<dbReference type="Proteomes" id="UP001171299">
    <property type="component" value="Unassembled WGS sequence"/>
</dbReference>
<reference evidence="5" key="2">
    <citation type="journal article" date="2020" name="Environ. Microbiol.">
        <title>The extreme plant-growth-promoting properties of Pantoea phytobeneficialis MSR2 revealed by functional and genomic analysis.</title>
        <authorList>
            <person name="Nascimento F.X."/>
            <person name="Hernandez A.G."/>
            <person name="Glick B.R."/>
            <person name="Rossi M.J."/>
        </authorList>
    </citation>
    <scope>NUCLEOTIDE SEQUENCE</scope>
    <source>
        <strain evidence="5">MSR2</strain>
    </source>
</reference>
<dbReference type="GO" id="GO:0070402">
    <property type="term" value="F:NADPH binding"/>
    <property type="evidence" value="ECO:0007669"/>
    <property type="project" value="TreeGrafter"/>
</dbReference>
<keyword evidence="5" id="KW-0614">Plasmid</keyword>
<keyword evidence="7" id="KW-1185">Reference proteome</keyword>
<gene>
    <name evidence="5" type="ORF">CTZ24_25295</name>
    <name evidence="4" type="ORF">Q3404_25360</name>
</gene>
<dbReference type="InterPro" id="IPR011032">
    <property type="entry name" value="GroES-like_sf"/>
</dbReference>
<proteinExistence type="predicted"/>
<keyword evidence="2" id="KW-0560">Oxidoreductase</keyword>
<dbReference type="EMBL" id="JAUOOM010000040">
    <property type="protein sequence ID" value="MDO6409903.1"/>
    <property type="molecule type" value="Genomic_DNA"/>
</dbReference>
<dbReference type="Pfam" id="PF08240">
    <property type="entry name" value="ADH_N"/>
    <property type="match status" value="1"/>
</dbReference>
<dbReference type="InterPro" id="IPR020843">
    <property type="entry name" value="ER"/>
</dbReference>
<dbReference type="Gene3D" id="3.90.180.10">
    <property type="entry name" value="Medium-chain alcohol dehydrogenases, catalytic domain"/>
    <property type="match status" value="1"/>
</dbReference>
<evidence type="ECO:0000313" key="5">
    <source>
        <dbReference type="EMBL" id="QGR09821.1"/>
    </source>
</evidence>
<protein>
    <submittedName>
        <fullName evidence="5">Quinone oxidoreductase</fullName>
    </submittedName>
    <submittedName>
        <fullName evidence="4">Zinc-binding alcohol dehydrogenase family protein</fullName>
    </submittedName>
</protein>
<evidence type="ECO:0000256" key="1">
    <source>
        <dbReference type="ARBA" id="ARBA00022857"/>
    </source>
</evidence>
<evidence type="ECO:0000256" key="2">
    <source>
        <dbReference type="ARBA" id="ARBA00023002"/>
    </source>
</evidence>
<dbReference type="SMART" id="SM00829">
    <property type="entry name" value="PKS_ER"/>
    <property type="match status" value="1"/>
</dbReference>
<reference evidence="4" key="3">
    <citation type="submission" date="2023-07" db="EMBL/GenBank/DDBJ databases">
        <title>The extreme plant-growth-promoting properties of Pantoea phytobeneficialis PF55 revealed by functional and genomic analysis.</title>
        <authorList>
            <person name="Nascimento F.X."/>
            <person name="Marcio R.J."/>
        </authorList>
    </citation>
    <scope>NUCLEOTIDE SEQUENCE</scope>
    <source>
        <strain evidence="4">PF55</strain>
    </source>
</reference>
<sequence length="326" mass="35081">MKVLVAKNLGPSAWFEIEERAIPTPRQGHTLVRMYAATVNPLSNLVLTGRVPSSIAPLVLSNDGSGMVMQSNRFKAGTKVAIYGGGQLGITEDGLQQQFVLVEDKRLVEIPADYSLEYAAALPINYVTAFQAMTRVGDVKKGQLVVIAGATGSVGHALIQIANALEAIPVALVSTTDKAIHAKQAGAHHVINLSQQDMHEEIRRLSENRGADMVFDPVGGELLGQLIKTLRPRGTAVSIGFVAGTEGKIDIPDLVVEEKRLLGYDAWMETDDDVAAAMKSLQDYIASGQVRPNIDSIYAMQDFTAAYNKLNSRTAKGTILLKLSED</sequence>
<accession>A0AAP9KS55</accession>
<dbReference type="GO" id="GO:0016651">
    <property type="term" value="F:oxidoreductase activity, acting on NAD(P)H"/>
    <property type="evidence" value="ECO:0007669"/>
    <property type="project" value="TreeGrafter"/>
</dbReference>
<evidence type="ECO:0000313" key="6">
    <source>
        <dbReference type="Proteomes" id="UP000424872"/>
    </source>
</evidence>